<dbReference type="AlphaFoldDB" id="A0A2C4H7P7"/>
<organism evidence="1 2">
    <name type="scientific">Bacillus wiedmannii</name>
    <dbReference type="NCBI Taxonomy" id="1890302"/>
    <lineage>
        <taxon>Bacteria</taxon>
        <taxon>Bacillati</taxon>
        <taxon>Bacillota</taxon>
        <taxon>Bacilli</taxon>
        <taxon>Bacillales</taxon>
        <taxon>Bacillaceae</taxon>
        <taxon>Bacillus</taxon>
        <taxon>Bacillus cereus group</taxon>
    </lineage>
</organism>
<dbReference type="RefSeq" id="WP_098092537.1">
    <property type="nucleotide sequence ID" value="NZ_NUEL01000003.1"/>
</dbReference>
<proteinExistence type="predicted"/>
<protein>
    <submittedName>
        <fullName evidence="1">Uncharacterized protein</fullName>
    </submittedName>
</protein>
<gene>
    <name evidence="1" type="ORF">CN684_00625</name>
</gene>
<name>A0A2C4H7P7_9BACI</name>
<reference evidence="1 2" key="1">
    <citation type="submission" date="2017-09" db="EMBL/GenBank/DDBJ databases">
        <title>Large-scale bioinformatics analysis of Bacillus genomes uncovers conserved roles of natural products in bacterial physiology.</title>
        <authorList>
            <consortium name="Agbiome Team Llc"/>
            <person name="Bleich R.M."/>
            <person name="Grubbs K.J."/>
            <person name="Santa Maria K.C."/>
            <person name="Allen S.E."/>
            <person name="Farag S."/>
            <person name="Shank E.A."/>
            <person name="Bowers A."/>
        </authorList>
    </citation>
    <scope>NUCLEOTIDE SEQUENCE [LARGE SCALE GENOMIC DNA]</scope>
    <source>
        <strain evidence="1 2">AFS004017</strain>
    </source>
</reference>
<accession>A0A2C4H7P7</accession>
<evidence type="ECO:0000313" key="1">
    <source>
        <dbReference type="EMBL" id="PEJ11502.1"/>
    </source>
</evidence>
<comment type="caution">
    <text evidence="1">The sequence shown here is derived from an EMBL/GenBank/DDBJ whole genome shotgun (WGS) entry which is preliminary data.</text>
</comment>
<sequence>MVGFIVKCNHCSSTISSIDDVKDHQNWDQLNADLSKVTNGFFGEEVEVKDFEDMEGLSRIHLLCRNCQDENFISTIKVTWNNLKSKMTAK</sequence>
<dbReference type="EMBL" id="NUEL01000003">
    <property type="protein sequence ID" value="PEJ11502.1"/>
    <property type="molecule type" value="Genomic_DNA"/>
</dbReference>
<dbReference type="Proteomes" id="UP000220045">
    <property type="component" value="Unassembled WGS sequence"/>
</dbReference>
<evidence type="ECO:0000313" key="2">
    <source>
        <dbReference type="Proteomes" id="UP000220045"/>
    </source>
</evidence>